<dbReference type="InterPro" id="IPR051531">
    <property type="entry name" value="N-acetyltransferase"/>
</dbReference>
<dbReference type="PANTHER" id="PTHR43792:SF1">
    <property type="entry name" value="N-ACETYLTRANSFERASE DOMAIN-CONTAINING PROTEIN"/>
    <property type="match status" value="1"/>
</dbReference>
<keyword evidence="4" id="KW-1185">Reference proteome</keyword>
<name>A0A7M2YVG0_9ACTN</name>
<dbReference type="InterPro" id="IPR016181">
    <property type="entry name" value="Acyl_CoA_acyltransferase"/>
</dbReference>
<accession>A0A7M2YVG0</accession>
<evidence type="ECO:0000259" key="2">
    <source>
        <dbReference type="PROSITE" id="PS51186"/>
    </source>
</evidence>
<comment type="caution">
    <text evidence="3">The sequence shown here is derived from an EMBL/GenBank/DDBJ whole genome shotgun (WGS) entry which is preliminary data.</text>
</comment>
<reference evidence="3 4" key="1">
    <citation type="submission" date="2018-07" db="EMBL/GenBank/DDBJ databases">
        <title>High-quality-draft genome sequence of Gaiella occulta.</title>
        <authorList>
            <person name="Severino R."/>
            <person name="Froufe H.J.C."/>
            <person name="Rainey F.A."/>
            <person name="Barroso C."/>
            <person name="Albuquerque L."/>
            <person name="Lobo-Da-Cunha A."/>
            <person name="Da Costa M.S."/>
            <person name="Egas C."/>
        </authorList>
    </citation>
    <scope>NUCLEOTIDE SEQUENCE [LARGE SCALE GENOMIC DNA]</scope>
    <source>
        <strain evidence="3 4">F2-233</strain>
    </source>
</reference>
<dbReference type="PANTHER" id="PTHR43792">
    <property type="entry name" value="GNAT FAMILY, PUTATIVE (AFU_ORTHOLOGUE AFUA_3G00765)-RELATED-RELATED"/>
    <property type="match status" value="1"/>
</dbReference>
<feature type="region of interest" description="Disordered" evidence="1">
    <location>
        <begin position="1"/>
        <end position="20"/>
    </location>
</feature>
<dbReference type="GO" id="GO:0016747">
    <property type="term" value="F:acyltransferase activity, transferring groups other than amino-acyl groups"/>
    <property type="evidence" value="ECO:0007669"/>
    <property type="project" value="InterPro"/>
</dbReference>
<dbReference type="Pfam" id="PF13302">
    <property type="entry name" value="Acetyltransf_3"/>
    <property type="match status" value="1"/>
</dbReference>
<dbReference type="Gene3D" id="3.40.630.30">
    <property type="match status" value="1"/>
</dbReference>
<organism evidence="3 4">
    <name type="scientific">Gaiella occulta</name>
    <dbReference type="NCBI Taxonomy" id="1002870"/>
    <lineage>
        <taxon>Bacteria</taxon>
        <taxon>Bacillati</taxon>
        <taxon>Actinomycetota</taxon>
        <taxon>Thermoleophilia</taxon>
        <taxon>Gaiellales</taxon>
        <taxon>Gaiellaceae</taxon>
        <taxon>Gaiella</taxon>
    </lineage>
</organism>
<evidence type="ECO:0000256" key="1">
    <source>
        <dbReference type="SAM" id="MobiDB-lite"/>
    </source>
</evidence>
<protein>
    <submittedName>
        <fullName evidence="3">Acetyltransferase</fullName>
    </submittedName>
</protein>
<evidence type="ECO:0000313" key="3">
    <source>
        <dbReference type="EMBL" id="RDI73864.1"/>
    </source>
</evidence>
<dbReference type="AlphaFoldDB" id="A0A7M2YVG0"/>
<dbReference type="EMBL" id="QQZY01000006">
    <property type="protein sequence ID" value="RDI73864.1"/>
    <property type="molecule type" value="Genomic_DNA"/>
</dbReference>
<dbReference type="Proteomes" id="UP000254134">
    <property type="component" value="Unassembled WGS sequence"/>
</dbReference>
<evidence type="ECO:0000313" key="4">
    <source>
        <dbReference type="Proteomes" id="UP000254134"/>
    </source>
</evidence>
<feature type="domain" description="N-acetyltransferase" evidence="2">
    <location>
        <begin position="61"/>
        <end position="214"/>
    </location>
</feature>
<gene>
    <name evidence="3" type="ORF">Gocc_2428</name>
</gene>
<dbReference type="SUPFAM" id="SSF55729">
    <property type="entry name" value="Acyl-CoA N-acyltransferases (Nat)"/>
    <property type="match status" value="1"/>
</dbReference>
<reference evidence="4" key="2">
    <citation type="journal article" date="2019" name="MicrobiologyOpen">
        <title>High-quality draft genome sequence of Gaiella occulta isolated from a 150 meter deep mineral water borehole and comparison with the genome sequences of other deep-branching lineages of the phylum Actinobacteria.</title>
        <authorList>
            <person name="Severino R."/>
            <person name="Froufe H.J.C."/>
            <person name="Barroso C."/>
            <person name="Albuquerque L."/>
            <person name="Lobo-da-Cunha A."/>
            <person name="da Costa M.S."/>
            <person name="Egas C."/>
        </authorList>
    </citation>
    <scope>NUCLEOTIDE SEQUENCE [LARGE SCALE GENOMIC DNA]</scope>
    <source>
        <strain evidence="4">F2-233</strain>
    </source>
</reference>
<dbReference type="InterPro" id="IPR000182">
    <property type="entry name" value="GNAT_dom"/>
</dbReference>
<dbReference type="PROSITE" id="PS51186">
    <property type="entry name" value="GNAT"/>
    <property type="match status" value="1"/>
</dbReference>
<sequence>MVASYAPPPTGSHSAGPAAPQEVKCRPCAADGVGVSGQLIGTGPREEVVTPRLRLERWHDAHFERFARFMRDPDVIRYIRAEPLDGAKAIVQHEQSLAEWEENGFGKRAVIESGTDEWLGFVELSRVGPGKGCRDEDVEIGYFVAPSRWGQGIATEAASAARDEAFDDAGLDELIGRCRVENTASARVLAKLGFRLLRPHLLPGGIVVDIHRLRRERWPGPADRRPRGVRDGRQHGGSDYRETG</sequence>
<keyword evidence="3" id="KW-0808">Transferase</keyword>
<feature type="compositionally biased region" description="Pro residues" evidence="1">
    <location>
        <begin position="1"/>
        <end position="10"/>
    </location>
</feature>
<proteinExistence type="predicted"/>
<feature type="region of interest" description="Disordered" evidence="1">
    <location>
        <begin position="219"/>
        <end position="244"/>
    </location>
</feature>